<keyword evidence="1" id="KW-0732">Signal</keyword>
<feature type="chain" id="PRO_5030760495" evidence="1">
    <location>
        <begin position="18"/>
        <end position="164"/>
    </location>
</feature>
<dbReference type="AlphaFoldDB" id="A0A7S1SBJ9"/>
<dbReference type="EMBL" id="HBGE01112153">
    <property type="protein sequence ID" value="CAD9190098.1"/>
    <property type="molecule type" value="Transcribed_RNA"/>
</dbReference>
<protein>
    <submittedName>
        <fullName evidence="2">Uncharacterized protein</fullName>
    </submittedName>
</protein>
<accession>A0A7S1SBJ9</accession>
<evidence type="ECO:0000256" key="1">
    <source>
        <dbReference type="SAM" id="SignalP"/>
    </source>
</evidence>
<feature type="signal peptide" evidence="1">
    <location>
        <begin position="1"/>
        <end position="17"/>
    </location>
</feature>
<gene>
    <name evidence="2" type="ORF">ACAT0790_LOCUS66872</name>
</gene>
<reference evidence="2" key="1">
    <citation type="submission" date="2021-01" db="EMBL/GenBank/DDBJ databases">
        <authorList>
            <person name="Corre E."/>
            <person name="Pelletier E."/>
            <person name="Niang G."/>
            <person name="Scheremetjew M."/>
            <person name="Finn R."/>
            <person name="Kale V."/>
            <person name="Holt S."/>
            <person name="Cochrane G."/>
            <person name="Meng A."/>
            <person name="Brown T."/>
            <person name="Cohen L."/>
        </authorList>
    </citation>
    <scope>NUCLEOTIDE SEQUENCE</scope>
    <source>
        <strain evidence="2">OF101</strain>
    </source>
</reference>
<proteinExistence type="predicted"/>
<dbReference type="PROSITE" id="PS51257">
    <property type="entry name" value="PROKAR_LIPOPROTEIN"/>
    <property type="match status" value="1"/>
</dbReference>
<organism evidence="2">
    <name type="scientific">Alexandrium catenella</name>
    <name type="common">Red tide dinoflagellate</name>
    <name type="synonym">Gonyaulax catenella</name>
    <dbReference type="NCBI Taxonomy" id="2925"/>
    <lineage>
        <taxon>Eukaryota</taxon>
        <taxon>Sar</taxon>
        <taxon>Alveolata</taxon>
        <taxon>Dinophyceae</taxon>
        <taxon>Gonyaulacales</taxon>
        <taxon>Pyrocystaceae</taxon>
        <taxon>Alexandrium</taxon>
    </lineage>
</organism>
<sequence length="164" mass="18210">MAPRRYMLCLSVGFGACILVLDPGSRQVCLLQPVHCTRLCSTTSSYCFTGTFCGIGTQVSRTRVMLQSRRDELERLAASRESEAALHGKVVNAKLQRMRTTKAFLHFAEKRGAKLQSGKSGRVKVSTNGVSWDFSVRVEEELQNSARKMIIVAFKAMDIAFGEK</sequence>
<evidence type="ECO:0000313" key="2">
    <source>
        <dbReference type="EMBL" id="CAD9190098.1"/>
    </source>
</evidence>
<name>A0A7S1SBJ9_ALECA</name>